<protein>
    <submittedName>
        <fullName evidence="2">Calcium-dependent phosphotriesterase</fullName>
    </submittedName>
</protein>
<dbReference type="PANTHER" id="PTHR11799">
    <property type="entry name" value="PARAOXONASE"/>
    <property type="match status" value="1"/>
</dbReference>
<proteinExistence type="predicted"/>
<dbReference type="EMBL" id="KZ805308">
    <property type="protein sequence ID" value="PVI06617.1"/>
    <property type="molecule type" value="Genomic_DNA"/>
</dbReference>
<name>A0A2V1E7T2_9PLEO</name>
<dbReference type="AlphaFoldDB" id="A0A2V1E7T2"/>
<keyword evidence="1" id="KW-1133">Transmembrane helix</keyword>
<dbReference type="Proteomes" id="UP000244855">
    <property type="component" value="Unassembled WGS sequence"/>
</dbReference>
<keyword evidence="1" id="KW-0812">Transmembrane</keyword>
<feature type="transmembrane region" description="Helical" evidence="1">
    <location>
        <begin position="7"/>
        <end position="25"/>
    </location>
</feature>
<gene>
    <name evidence="2" type="ORF">DM02DRAFT_609796</name>
</gene>
<keyword evidence="3" id="KW-1185">Reference proteome</keyword>
<accession>A0A2V1E7T2</accession>
<evidence type="ECO:0000313" key="2">
    <source>
        <dbReference type="EMBL" id="PVI06617.1"/>
    </source>
</evidence>
<dbReference type="PANTHER" id="PTHR11799:SF30">
    <property type="entry name" value="SERUM PARAOXONASE_ARYLESTERASE 2"/>
    <property type="match status" value="1"/>
</dbReference>
<dbReference type="InterPro" id="IPR051288">
    <property type="entry name" value="Serum_paraoxonase/arylesterase"/>
</dbReference>
<dbReference type="SUPFAM" id="SSF63829">
    <property type="entry name" value="Calcium-dependent phosphotriesterase"/>
    <property type="match status" value="1"/>
</dbReference>
<dbReference type="OrthoDB" id="5307922at2759"/>
<organism evidence="2 3">
    <name type="scientific">Periconia macrospinosa</name>
    <dbReference type="NCBI Taxonomy" id="97972"/>
    <lineage>
        <taxon>Eukaryota</taxon>
        <taxon>Fungi</taxon>
        <taxon>Dikarya</taxon>
        <taxon>Ascomycota</taxon>
        <taxon>Pezizomycotina</taxon>
        <taxon>Dothideomycetes</taxon>
        <taxon>Pleosporomycetidae</taxon>
        <taxon>Pleosporales</taxon>
        <taxon>Massarineae</taxon>
        <taxon>Periconiaceae</taxon>
        <taxon>Periconia</taxon>
    </lineage>
</organism>
<dbReference type="Gene3D" id="2.120.10.30">
    <property type="entry name" value="TolB, C-terminal domain"/>
    <property type="match status" value="1"/>
</dbReference>
<sequence length="389" mass="42600">MAAIAKAAIYVVALAVIAPFLYDRYVGFVPLLANRAGKFVEFRDSTIKDVRVKFGGDIRNCEDVMLVEDLGIALLSCDEGRDRWNTVMGTFRPDLDVKNGKLYIYDYAQQNPPKGELRAIILKNFEISDSFHPLGIEYDHIASTLYVVNHALSGSRIEVFTVDFPSATATHTQTFKHELLHTPNSIHSLGNGKLYITNDHYFPSAVSPILSKIETFSGLPGGTVTYIDINDPQAARVVARVPFANGIAMLNSTTLAVGSSSKPGVYFFDVESDQSLVFKNVIRAPSSVDNLSVDGSGALLLAGHPDPFRLMHVSKNRWACVVGSDVEEERRACGCIAPSWAGEWTEARGLRTLYKSEGFCSSTTLVRDVERGVGMISGLYSDGILQFSL</sequence>
<evidence type="ECO:0000313" key="3">
    <source>
        <dbReference type="Proteomes" id="UP000244855"/>
    </source>
</evidence>
<reference evidence="2 3" key="1">
    <citation type="journal article" date="2018" name="Sci. Rep.">
        <title>Comparative genomics provides insights into the lifestyle and reveals functional heterogeneity of dark septate endophytic fungi.</title>
        <authorList>
            <person name="Knapp D.G."/>
            <person name="Nemeth J.B."/>
            <person name="Barry K."/>
            <person name="Hainaut M."/>
            <person name="Henrissat B."/>
            <person name="Johnson J."/>
            <person name="Kuo A."/>
            <person name="Lim J.H.P."/>
            <person name="Lipzen A."/>
            <person name="Nolan M."/>
            <person name="Ohm R.A."/>
            <person name="Tamas L."/>
            <person name="Grigoriev I.V."/>
            <person name="Spatafora J.W."/>
            <person name="Nagy L.G."/>
            <person name="Kovacs G.M."/>
        </authorList>
    </citation>
    <scope>NUCLEOTIDE SEQUENCE [LARGE SCALE GENOMIC DNA]</scope>
    <source>
        <strain evidence="2 3">DSE2036</strain>
    </source>
</reference>
<keyword evidence="1" id="KW-0472">Membrane</keyword>
<dbReference type="InterPro" id="IPR011042">
    <property type="entry name" value="6-blade_b-propeller_TolB-like"/>
</dbReference>
<evidence type="ECO:0000256" key="1">
    <source>
        <dbReference type="SAM" id="Phobius"/>
    </source>
</evidence>